<dbReference type="Proteomes" id="UP000033121">
    <property type="component" value="Unassembled WGS sequence"/>
</dbReference>
<keyword evidence="1" id="KW-0812">Transmembrane</keyword>
<evidence type="ECO:0000313" key="2">
    <source>
        <dbReference type="EMBL" id="GAO43751.1"/>
    </source>
</evidence>
<gene>
    <name evidence="2" type="ORF">FPE01S_02_08570</name>
</gene>
<dbReference type="AlphaFoldDB" id="A0A0E9N258"/>
<keyword evidence="3" id="KW-1185">Reference proteome</keyword>
<reference evidence="2 3" key="1">
    <citation type="submission" date="2015-04" db="EMBL/GenBank/DDBJ databases">
        <title>Whole genome shotgun sequence of Flavihumibacter petaseus NBRC 106054.</title>
        <authorList>
            <person name="Miyazawa S."/>
            <person name="Hosoyama A."/>
            <person name="Hashimoto M."/>
            <person name="Noguchi M."/>
            <person name="Tsuchikane K."/>
            <person name="Ohji S."/>
            <person name="Yamazoe A."/>
            <person name="Ichikawa N."/>
            <person name="Kimura A."/>
            <person name="Fujita N."/>
        </authorList>
    </citation>
    <scope>NUCLEOTIDE SEQUENCE [LARGE SCALE GENOMIC DNA]</scope>
    <source>
        <strain evidence="2 3">NBRC 106054</strain>
    </source>
</reference>
<dbReference type="EMBL" id="BBWV01000002">
    <property type="protein sequence ID" value="GAO43751.1"/>
    <property type="molecule type" value="Genomic_DNA"/>
</dbReference>
<keyword evidence="1" id="KW-1133">Transmembrane helix</keyword>
<accession>A0A0E9N258</accession>
<feature type="transmembrane region" description="Helical" evidence="1">
    <location>
        <begin position="119"/>
        <end position="138"/>
    </location>
</feature>
<name>A0A0E9N258_9BACT</name>
<keyword evidence="1" id="KW-0472">Membrane</keyword>
<evidence type="ECO:0000313" key="3">
    <source>
        <dbReference type="Proteomes" id="UP000033121"/>
    </source>
</evidence>
<dbReference type="STRING" id="1220578.FPE01S_02_08570"/>
<sequence length="141" mass="16039">MLTPENKDHFLGQTITDGVWSIEYHGPDNQFLPLAAVLMADGYIMEVSRNQIGRVYKATIRGEGFIAKGGYQAQAAELEKQKQLQEIHAHRQLQLTDLQIQQLLDLPEENRSTRRLSKIAIGISILVLAWEIFKVIVLKEK</sequence>
<comment type="caution">
    <text evidence="2">The sequence shown here is derived from an EMBL/GenBank/DDBJ whole genome shotgun (WGS) entry which is preliminary data.</text>
</comment>
<evidence type="ECO:0000256" key="1">
    <source>
        <dbReference type="SAM" id="Phobius"/>
    </source>
</evidence>
<dbReference type="RefSeq" id="WP_046369584.1">
    <property type="nucleotide sequence ID" value="NZ_BBWV01000002.1"/>
</dbReference>
<protein>
    <submittedName>
        <fullName evidence="2">Uncharacterized protein</fullName>
    </submittedName>
</protein>
<organism evidence="2 3">
    <name type="scientific">Flavihumibacter petaseus NBRC 106054</name>
    <dbReference type="NCBI Taxonomy" id="1220578"/>
    <lineage>
        <taxon>Bacteria</taxon>
        <taxon>Pseudomonadati</taxon>
        <taxon>Bacteroidota</taxon>
        <taxon>Chitinophagia</taxon>
        <taxon>Chitinophagales</taxon>
        <taxon>Chitinophagaceae</taxon>
        <taxon>Flavihumibacter</taxon>
    </lineage>
</organism>
<proteinExistence type="predicted"/>